<dbReference type="EMBL" id="PJQY01003325">
    <property type="protein sequence ID" value="PQM38285.1"/>
    <property type="molecule type" value="Genomic_DNA"/>
</dbReference>
<comment type="caution">
    <text evidence="1">The sequence shown here is derived from an EMBL/GenBank/DDBJ whole genome shotgun (WGS) entry which is preliminary data.</text>
</comment>
<accession>A0A314ULC5</accession>
<organism evidence="1 2">
    <name type="scientific">Prunus yedoensis var. nudiflora</name>
    <dbReference type="NCBI Taxonomy" id="2094558"/>
    <lineage>
        <taxon>Eukaryota</taxon>
        <taxon>Viridiplantae</taxon>
        <taxon>Streptophyta</taxon>
        <taxon>Embryophyta</taxon>
        <taxon>Tracheophyta</taxon>
        <taxon>Spermatophyta</taxon>
        <taxon>Magnoliopsida</taxon>
        <taxon>eudicotyledons</taxon>
        <taxon>Gunneridae</taxon>
        <taxon>Pentapetalae</taxon>
        <taxon>rosids</taxon>
        <taxon>fabids</taxon>
        <taxon>Rosales</taxon>
        <taxon>Rosaceae</taxon>
        <taxon>Amygdaloideae</taxon>
        <taxon>Amygdaleae</taxon>
        <taxon>Prunus</taxon>
    </lineage>
</organism>
<dbReference type="Proteomes" id="UP000250321">
    <property type="component" value="Unassembled WGS sequence"/>
</dbReference>
<dbReference type="AlphaFoldDB" id="A0A314ULC5"/>
<name>A0A314ULC5_PRUYE</name>
<protein>
    <submittedName>
        <fullName evidence="1">Uncharacterized protein</fullName>
    </submittedName>
</protein>
<proteinExistence type="predicted"/>
<sequence>MPPALLSQESTVVTELVVTEATVASVLSLSPVASAVMAELTVAEVSAAPPAIESYTPAFTRRDAARSRIP</sequence>
<gene>
    <name evidence="1" type="ORF">Pyn_39214</name>
</gene>
<evidence type="ECO:0000313" key="2">
    <source>
        <dbReference type="Proteomes" id="UP000250321"/>
    </source>
</evidence>
<evidence type="ECO:0000313" key="1">
    <source>
        <dbReference type="EMBL" id="PQM38285.1"/>
    </source>
</evidence>
<keyword evidence="2" id="KW-1185">Reference proteome</keyword>
<reference evidence="1 2" key="1">
    <citation type="submission" date="2018-02" db="EMBL/GenBank/DDBJ databases">
        <title>Draft genome of wild Prunus yedoensis var. nudiflora.</title>
        <authorList>
            <person name="Baek S."/>
            <person name="Kim J.-H."/>
            <person name="Choi K."/>
            <person name="Kim G.-B."/>
            <person name="Cho A."/>
            <person name="Jang H."/>
            <person name="Shin C.-H."/>
            <person name="Yu H.-J."/>
            <person name="Mun J.-H."/>
        </authorList>
    </citation>
    <scope>NUCLEOTIDE SEQUENCE [LARGE SCALE GENOMIC DNA]</scope>
    <source>
        <strain evidence="2">cv. Jeju island</strain>
        <tissue evidence="1">Leaf</tissue>
    </source>
</reference>